<dbReference type="AlphaFoldDB" id="G0T5Q6"/>
<dbReference type="Pfam" id="PF00257">
    <property type="entry name" value="Dehydrin"/>
    <property type="match status" value="1"/>
</dbReference>
<name>G0T5Q6_FAGES</name>
<sequence>MADLGDEYGNPMQLTDQYGNPVQLKDEYGNPMQLSGVAITALCCPFYWNRTNSSLLPLEPSNFRSSFIGLAAQALARGTSTTVGGQQHEKKSMVEKIMEKLPGHHDTR</sequence>
<proteinExistence type="predicted"/>
<accession>G0T5Q6</accession>
<dbReference type="EMBL" id="GU130000">
    <property type="protein sequence ID" value="AEK94075.1"/>
    <property type="molecule type" value="Transcribed_RNA"/>
</dbReference>
<dbReference type="GO" id="GO:0009631">
    <property type="term" value="P:cold acclimation"/>
    <property type="evidence" value="ECO:0007669"/>
    <property type="project" value="TreeGrafter"/>
</dbReference>
<dbReference type="GO" id="GO:0009737">
    <property type="term" value="P:response to abscisic acid"/>
    <property type="evidence" value="ECO:0007669"/>
    <property type="project" value="TreeGrafter"/>
</dbReference>
<evidence type="ECO:0000313" key="1">
    <source>
        <dbReference type="EMBL" id="AEK94075.1"/>
    </source>
</evidence>
<dbReference type="InterPro" id="IPR000167">
    <property type="entry name" value="Dehydrin"/>
</dbReference>
<organism evidence="1">
    <name type="scientific">Fagopyrum esculentum</name>
    <name type="common">Common buckwheat</name>
    <name type="synonym">Polygonum fagopyrum</name>
    <dbReference type="NCBI Taxonomy" id="3617"/>
    <lineage>
        <taxon>Eukaryota</taxon>
        <taxon>Viridiplantae</taxon>
        <taxon>Streptophyta</taxon>
        <taxon>Embryophyta</taxon>
        <taxon>Tracheophyta</taxon>
        <taxon>Spermatophyta</taxon>
        <taxon>Magnoliopsida</taxon>
        <taxon>eudicotyledons</taxon>
        <taxon>Gunneridae</taxon>
        <taxon>Pentapetalae</taxon>
        <taxon>Caryophyllales</taxon>
        <taxon>Polygonaceae</taxon>
        <taxon>Polygonoideae</taxon>
        <taxon>Fagopyreae</taxon>
        <taxon>Fagopyrum</taxon>
    </lineage>
</organism>
<dbReference type="PANTHER" id="PTHR33346">
    <property type="entry name" value="DEHYDRIN XERO 2-RELATED"/>
    <property type="match status" value="1"/>
</dbReference>
<dbReference type="PANTHER" id="PTHR33346:SF5">
    <property type="entry name" value="DEHYDRIN LEA-RELATED"/>
    <property type="match status" value="1"/>
</dbReference>
<dbReference type="GO" id="GO:0005829">
    <property type="term" value="C:cytosol"/>
    <property type="evidence" value="ECO:0007669"/>
    <property type="project" value="TreeGrafter"/>
</dbReference>
<dbReference type="GO" id="GO:0009414">
    <property type="term" value="P:response to water deprivation"/>
    <property type="evidence" value="ECO:0007669"/>
    <property type="project" value="TreeGrafter"/>
</dbReference>
<reference evidence="1" key="1">
    <citation type="submission" date="2009-10" db="EMBL/GenBank/DDBJ databases">
        <title>Dehydrin-like protein gene of Fagopyrum esculentum Moench.</title>
        <authorList>
            <person name="Jamir C."/>
            <person name="Chrungoo N.K."/>
        </authorList>
    </citation>
    <scope>NUCLEOTIDE SEQUENCE</scope>
</reference>
<protein>
    <submittedName>
        <fullName evidence="1">Dehydrin-like protein</fullName>
    </submittedName>
</protein>